<dbReference type="GO" id="GO:0005829">
    <property type="term" value="C:cytosol"/>
    <property type="evidence" value="ECO:0007669"/>
    <property type="project" value="TreeGrafter"/>
</dbReference>
<comment type="similarity">
    <text evidence="1 2">Belongs to the plant dehydrin family.</text>
</comment>
<evidence type="ECO:0000256" key="3">
    <source>
        <dbReference type="SAM" id="MobiDB-lite"/>
    </source>
</evidence>
<comment type="caution">
    <text evidence="4">The sequence shown here is derived from an EMBL/GenBank/DDBJ whole genome shotgun (WGS) entry which is preliminary data.</text>
</comment>
<dbReference type="InterPro" id="IPR030513">
    <property type="entry name" value="Dehydrin_CS"/>
</dbReference>
<dbReference type="PANTHER" id="PTHR33346:SF42">
    <property type="entry name" value="DEHYDRIN XERO 1"/>
    <property type="match status" value="1"/>
</dbReference>
<dbReference type="EMBL" id="JACMSC010000015">
    <property type="protein sequence ID" value="KAG6485052.1"/>
    <property type="molecule type" value="Genomic_DNA"/>
</dbReference>
<evidence type="ECO:0000256" key="1">
    <source>
        <dbReference type="ARBA" id="ARBA00008403"/>
    </source>
</evidence>
<reference evidence="4 5" key="1">
    <citation type="submission" date="2020-08" db="EMBL/GenBank/DDBJ databases">
        <title>Plant Genome Project.</title>
        <authorList>
            <person name="Zhang R.-G."/>
        </authorList>
    </citation>
    <scope>NUCLEOTIDE SEQUENCE [LARGE SCALE GENOMIC DNA]</scope>
    <source>
        <tissue evidence="4">Rhizome</tissue>
    </source>
</reference>
<dbReference type="AlphaFoldDB" id="A0A8J5FDC5"/>
<gene>
    <name evidence="4" type="ORF">ZIOFF_053581</name>
</gene>
<sequence>MEYKREEHSDMIPQTDAYGNPIRTPVSQGYGGVSAGEEKHHQSAGITGILHRSGSSSSSSSEDDGMGGRRKKKKALKEKIKEKLPGAHKSEEQKARQDGEYEHEHEKKGFMEKIKEKLPGTHKDY</sequence>
<accession>A0A8J5FDC5</accession>
<protein>
    <recommendedName>
        <fullName evidence="6">Dehydrin</fullName>
    </recommendedName>
</protein>
<dbReference type="Pfam" id="PF00257">
    <property type="entry name" value="Dehydrin"/>
    <property type="match status" value="1"/>
</dbReference>
<evidence type="ECO:0000256" key="2">
    <source>
        <dbReference type="RuleBase" id="RU003995"/>
    </source>
</evidence>
<dbReference type="InterPro" id="IPR000167">
    <property type="entry name" value="Dehydrin"/>
</dbReference>
<name>A0A8J5FDC5_ZINOF</name>
<feature type="compositionally biased region" description="Basic and acidic residues" evidence="3">
    <location>
        <begin position="77"/>
        <end position="125"/>
    </location>
</feature>
<dbReference type="PROSITE" id="PS00315">
    <property type="entry name" value="DEHYDRIN_1"/>
    <property type="match status" value="1"/>
</dbReference>
<proteinExistence type="inferred from homology"/>
<dbReference type="PANTHER" id="PTHR33346">
    <property type="entry name" value="DEHYDRIN XERO 2-RELATED"/>
    <property type="match status" value="1"/>
</dbReference>
<dbReference type="Proteomes" id="UP000734854">
    <property type="component" value="Unassembled WGS sequence"/>
</dbReference>
<evidence type="ECO:0000313" key="5">
    <source>
        <dbReference type="Proteomes" id="UP000734854"/>
    </source>
</evidence>
<dbReference type="PROSITE" id="PS00823">
    <property type="entry name" value="DEHYDRIN_2"/>
    <property type="match status" value="1"/>
</dbReference>
<dbReference type="GO" id="GO:0009414">
    <property type="term" value="P:response to water deprivation"/>
    <property type="evidence" value="ECO:0007669"/>
    <property type="project" value="TreeGrafter"/>
</dbReference>
<keyword evidence="5" id="KW-1185">Reference proteome</keyword>
<evidence type="ECO:0000313" key="4">
    <source>
        <dbReference type="EMBL" id="KAG6485052.1"/>
    </source>
</evidence>
<dbReference type="OrthoDB" id="685434at2759"/>
<dbReference type="GO" id="GO:0009631">
    <property type="term" value="P:cold acclimation"/>
    <property type="evidence" value="ECO:0007669"/>
    <property type="project" value="TreeGrafter"/>
</dbReference>
<feature type="region of interest" description="Disordered" evidence="3">
    <location>
        <begin position="1"/>
        <end position="125"/>
    </location>
</feature>
<feature type="compositionally biased region" description="Basic and acidic residues" evidence="3">
    <location>
        <begin position="1"/>
        <end position="10"/>
    </location>
</feature>
<organism evidence="4 5">
    <name type="scientific">Zingiber officinale</name>
    <name type="common">Ginger</name>
    <name type="synonym">Amomum zingiber</name>
    <dbReference type="NCBI Taxonomy" id="94328"/>
    <lineage>
        <taxon>Eukaryota</taxon>
        <taxon>Viridiplantae</taxon>
        <taxon>Streptophyta</taxon>
        <taxon>Embryophyta</taxon>
        <taxon>Tracheophyta</taxon>
        <taxon>Spermatophyta</taxon>
        <taxon>Magnoliopsida</taxon>
        <taxon>Liliopsida</taxon>
        <taxon>Zingiberales</taxon>
        <taxon>Zingiberaceae</taxon>
        <taxon>Zingiber</taxon>
    </lineage>
</organism>
<dbReference type="GO" id="GO:0009737">
    <property type="term" value="P:response to abscisic acid"/>
    <property type="evidence" value="ECO:0007669"/>
    <property type="project" value="TreeGrafter"/>
</dbReference>
<evidence type="ECO:0008006" key="6">
    <source>
        <dbReference type="Google" id="ProtNLM"/>
    </source>
</evidence>